<keyword evidence="2" id="KW-0255">Endonuclease</keyword>
<comment type="caution">
    <text evidence="2">The sequence shown here is derived from an EMBL/GenBank/DDBJ whole genome shotgun (WGS) entry which is preliminary data.</text>
</comment>
<evidence type="ECO:0000313" key="3">
    <source>
        <dbReference type="Proteomes" id="UP001176021"/>
    </source>
</evidence>
<dbReference type="GO" id="GO:0004519">
    <property type="term" value="F:endonuclease activity"/>
    <property type="evidence" value="ECO:0007669"/>
    <property type="project" value="UniProtKB-KW"/>
</dbReference>
<evidence type="ECO:0000259" key="1">
    <source>
        <dbReference type="Pfam" id="PF01844"/>
    </source>
</evidence>
<evidence type="ECO:0000313" key="2">
    <source>
        <dbReference type="EMBL" id="MDO0823081.1"/>
    </source>
</evidence>
<keyword evidence="3" id="KW-1185">Reference proteome</keyword>
<sequence>MILALDLYFRSNLSQIDKNDEEVIKLSKILNSLHIHSNVPDESLFRNPNGVKMKLANFMRFDKSKSAGLARGGKLEELIWNEFAYRSDYLRKVALSIMNNIASIPEFGIPDEEEEEFSEGTVLFRRHKIIERNRKVVTEVKAKALAEGNLRCKVCKFDFFKEYGEIGYGYIECHHTIPVSEYTNGMKTKAKDLALVCSNCHRMLHRRRPWLTIDNLLNLTGKTKTF</sequence>
<keyword evidence="2" id="KW-0378">Hydrolase</keyword>
<gene>
    <name evidence="2" type="ORF">M8H41_09460</name>
</gene>
<dbReference type="Proteomes" id="UP001176021">
    <property type="component" value="Unassembled WGS sequence"/>
</dbReference>
<dbReference type="InterPro" id="IPR002711">
    <property type="entry name" value="HNH"/>
</dbReference>
<dbReference type="Pfam" id="PF01844">
    <property type="entry name" value="HNH"/>
    <property type="match status" value="1"/>
</dbReference>
<dbReference type="CDD" id="cd00085">
    <property type="entry name" value="HNHc"/>
    <property type="match status" value="1"/>
</dbReference>
<dbReference type="Gene3D" id="1.10.30.50">
    <property type="match status" value="1"/>
</dbReference>
<reference evidence="2" key="1">
    <citation type="submission" date="2022-05" db="EMBL/GenBank/DDBJ databases">
        <title>Expanded diversity of anoxic marine methylotrophy in a Black Sea sulfate reducing microorganism.</title>
        <authorList>
            <person name="Fischer P.Q."/>
            <person name="Stams A.J.M."/>
            <person name="Villanueva L."/>
            <person name="Sousa D.Z."/>
        </authorList>
    </citation>
    <scope>NUCLEOTIDE SEQUENCE</scope>
    <source>
        <strain evidence="2">P130</strain>
    </source>
</reference>
<dbReference type="EMBL" id="JAMJEV010000006">
    <property type="protein sequence ID" value="MDO0823081.1"/>
    <property type="molecule type" value="Genomic_DNA"/>
</dbReference>
<name>A0ABT8QT66_9FIRM</name>
<proteinExistence type="predicted"/>
<accession>A0ABT8QT66</accession>
<keyword evidence="2" id="KW-0540">Nuclease</keyword>
<protein>
    <submittedName>
        <fullName evidence="2">HNH endonuclease</fullName>
    </submittedName>
</protein>
<organism evidence="2 3">
    <name type="scientific">Desulfosporosinus nitroreducens</name>
    <dbReference type="NCBI Taxonomy" id="2018668"/>
    <lineage>
        <taxon>Bacteria</taxon>
        <taxon>Bacillati</taxon>
        <taxon>Bacillota</taxon>
        <taxon>Clostridia</taxon>
        <taxon>Eubacteriales</taxon>
        <taxon>Desulfitobacteriaceae</taxon>
        <taxon>Desulfosporosinus</taxon>
    </lineage>
</organism>
<dbReference type="RefSeq" id="WP_302048592.1">
    <property type="nucleotide sequence ID" value="NZ_JAMJEV010000006.1"/>
</dbReference>
<feature type="domain" description="HNH" evidence="1">
    <location>
        <begin position="152"/>
        <end position="207"/>
    </location>
</feature>
<dbReference type="InterPro" id="IPR003615">
    <property type="entry name" value="HNH_nuc"/>
</dbReference>